<feature type="region of interest" description="Disordered" evidence="3">
    <location>
        <begin position="104"/>
        <end position="131"/>
    </location>
</feature>
<dbReference type="Proteomes" id="UP000779900">
    <property type="component" value="Unassembled WGS sequence"/>
</dbReference>
<name>A0A938BQM4_UNCW3</name>
<dbReference type="NCBIfam" id="TIGR02795">
    <property type="entry name" value="tol_pal_ybgF"/>
    <property type="match status" value="1"/>
</dbReference>
<feature type="domain" description="Outer membrane lipoprotein BamD-like" evidence="4">
    <location>
        <begin position="141"/>
        <end position="261"/>
    </location>
</feature>
<keyword evidence="1" id="KW-0732">Signal</keyword>
<evidence type="ECO:0000256" key="3">
    <source>
        <dbReference type="SAM" id="MobiDB-lite"/>
    </source>
</evidence>
<proteinExistence type="inferred from homology"/>
<dbReference type="InterPro" id="IPR034706">
    <property type="entry name" value="CpoB"/>
</dbReference>
<evidence type="ECO:0000313" key="6">
    <source>
        <dbReference type="Proteomes" id="UP000779900"/>
    </source>
</evidence>
<feature type="compositionally biased region" description="Low complexity" evidence="3">
    <location>
        <begin position="118"/>
        <end position="131"/>
    </location>
</feature>
<comment type="caution">
    <text evidence="5">The sequence shown here is derived from an EMBL/GenBank/DDBJ whole genome shotgun (WGS) entry which is preliminary data.</text>
</comment>
<dbReference type="HAMAP" id="MF_02066">
    <property type="entry name" value="CpoB"/>
    <property type="match status" value="1"/>
</dbReference>
<sequence length="263" mass="28487">MAASRLKRAAGFGTAAAAGLLAAVLCSGCGLQREFVRRGQVLDSMSVRLMRVEQTQQRQEQEIARLRAGVLTELENIDGRIDQLDARVVDLGDRLDRISRRVGAGRGDITPTAPDSLSAARPDSAKSAAARPVPDTAGLAADQLYNTAYLDFTRGKYDVAIGEFRRYLASASGSDNADNAQYWIGESFYSLGKLDSAEAGFRQVMADFPKGNKVPAAEYKLGLVYLAQNRKAAATNQLRRVVKEYPGSNEAKLAQERLQTLGQ</sequence>
<dbReference type="SUPFAM" id="SSF48452">
    <property type="entry name" value="TPR-like"/>
    <property type="match status" value="1"/>
</dbReference>
<evidence type="ECO:0000256" key="2">
    <source>
        <dbReference type="SAM" id="Coils"/>
    </source>
</evidence>
<dbReference type="InterPro" id="IPR014162">
    <property type="entry name" value="CpoB_C"/>
</dbReference>
<dbReference type="EMBL" id="VGIR01000010">
    <property type="protein sequence ID" value="MBM3330765.1"/>
    <property type="molecule type" value="Genomic_DNA"/>
</dbReference>
<gene>
    <name evidence="5" type="primary">ybgF</name>
    <name evidence="5" type="ORF">FJY68_02800</name>
</gene>
<dbReference type="Pfam" id="PF13525">
    <property type="entry name" value="YfiO"/>
    <property type="match status" value="1"/>
</dbReference>
<accession>A0A938BQM4</accession>
<evidence type="ECO:0000259" key="4">
    <source>
        <dbReference type="Pfam" id="PF13525"/>
    </source>
</evidence>
<organism evidence="5 6">
    <name type="scientific">candidate division WOR-3 bacterium</name>
    <dbReference type="NCBI Taxonomy" id="2052148"/>
    <lineage>
        <taxon>Bacteria</taxon>
        <taxon>Bacteria division WOR-3</taxon>
    </lineage>
</organism>
<protein>
    <submittedName>
        <fullName evidence="5">Tol-pal system protein YbgF</fullName>
    </submittedName>
</protein>
<keyword evidence="2" id="KW-0175">Coiled coil</keyword>
<reference evidence="5" key="1">
    <citation type="submission" date="2019-03" db="EMBL/GenBank/DDBJ databases">
        <title>Lake Tanganyika Metagenome-Assembled Genomes (MAGs).</title>
        <authorList>
            <person name="Tran P."/>
        </authorList>
    </citation>
    <scope>NUCLEOTIDE SEQUENCE</scope>
    <source>
        <strain evidence="5">K_DeepCast_150m_m2_040</strain>
    </source>
</reference>
<dbReference type="InterPro" id="IPR039565">
    <property type="entry name" value="BamD-like"/>
</dbReference>
<feature type="coiled-coil region" evidence="2">
    <location>
        <begin position="42"/>
        <end position="101"/>
    </location>
</feature>
<dbReference type="GO" id="GO:0051301">
    <property type="term" value="P:cell division"/>
    <property type="evidence" value="ECO:0007669"/>
    <property type="project" value="InterPro"/>
</dbReference>
<dbReference type="Gene3D" id="1.25.40.10">
    <property type="entry name" value="Tetratricopeptide repeat domain"/>
    <property type="match status" value="1"/>
</dbReference>
<evidence type="ECO:0000256" key="1">
    <source>
        <dbReference type="ARBA" id="ARBA00022729"/>
    </source>
</evidence>
<dbReference type="AlphaFoldDB" id="A0A938BQM4"/>
<evidence type="ECO:0000313" key="5">
    <source>
        <dbReference type="EMBL" id="MBM3330765.1"/>
    </source>
</evidence>
<dbReference type="InterPro" id="IPR011990">
    <property type="entry name" value="TPR-like_helical_dom_sf"/>
</dbReference>